<evidence type="ECO:0000313" key="1">
    <source>
        <dbReference type="EMBL" id="UYP18480.1"/>
    </source>
</evidence>
<name>A0ACD4DEG7_9NOCA</name>
<dbReference type="Proteomes" id="UP001156484">
    <property type="component" value="Chromosome"/>
</dbReference>
<organism evidence="1 2">
    <name type="scientific">Rhodococcus sacchari</name>
    <dbReference type="NCBI Taxonomy" id="2962047"/>
    <lineage>
        <taxon>Bacteria</taxon>
        <taxon>Bacillati</taxon>
        <taxon>Actinomycetota</taxon>
        <taxon>Actinomycetes</taxon>
        <taxon>Mycobacteriales</taxon>
        <taxon>Nocardiaceae</taxon>
        <taxon>Rhodococcus</taxon>
    </lineage>
</organism>
<keyword evidence="1" id="KW-0808">Transferase</keyword>
<protein>
    <submittedName>
        <fullName evidence="1">Sugar transferase</fullName>
    </submittedName>
</protein>
<reference evidence="1" key="1">
    <citation type="submission" date="2022-10" db="EMBL/GenBank/DDBJ databases">
        <title>Rhodococcus ferula Z13 complete genome.</title>
        <authorList>
            <person name="Long X."/>
            <person name="Zang M."/>
        </authorList>
    </citation>
    <scope>NUCLEOTIDE SEQUENCE</scope>
    <source>
        <strain evidence="1">Z13</strain>
    </source>
</reference>
<proteinExistence type="predicted"/>
<accession>A0ACD4DEG7</accession>
<gene>
    <name evidence="1" type="ORF">OED52_17755</name>
</gene>
<evidence type="ECO:0000313" key="2">
    <source>
        <dbReference type="Proteomes" id="UP001156484"/>
    </source>
</evidence>
<sequence length="488" mass="53642">MSADASPRVGLNRRKWQGAYVKRLAITDAVVVVLSVLLAQWIRFGYEDLLDPASGTNFNYAIFSAVFIVGWLTALSVFRTRSPRVIGAGYDEYQRVVSATLALFGTIAMVAFLAQQDIARGYLAIALPTGLAGLLFGRLMWRKVVVRKRSRGEFRTSVLVVGAAKAVQDMARDFARQKDEGYRVVGVCVPRYSGAPGESIQVGDRRITIYGDERSVVEAVQLSGADTVVVTATETLGTEGIQDLVWQLDPLDTDLVVATGVVDVAGPRLEMRPVAGLPLIHVEKPSYHGAKRSGKRLFDLAFAGAALLALAPVFAVIAALIKLDDRGPVFYRAERIGLDGEPFGMIKFRSMVVDADRMVDTLLEQNEGAGPLFKMREDPRVTKVGRVLRRFSLDELPQFINVLRGEMSVVGPRPPLRREVEAYDGRVKRRLLVRPGVTGLWQVSGRSDLSWDESVRLDLKYVENWSMVTDVLIVGKTLKAVVASDGAY</sequence>
<keyword evidence="2" id="KW-1185">Reference proteome</keyword>
<dbReference type="EMBL" id="CP107551">
    <property type="protein sequence ID" value="UYP18480.1"/>
    <property type="molecule type" value="Genomic_DNA"/>
</dbReference>